<sequence>MINNNTTNNTVITTIFYGEKVDDNEVLETIRNYYPNKDLDMDDGCDIGINNYITLRDELIENKTFIADDEYENIYIVREIVWTSKYHSGESVPLDLKLDKNENYQLYMINNTYIYN</sequence>
<organism evidence="1">
    <name type="scientific">Pithovirus LCDPAC02</name>
    <dbReference type="NCBI Taxonomy" id="2506601"/>
    <lineage>
        <taxon>Viruses</taxon>
        <taxon>Pithoviruses</taxon>
    </lineage>
</organism>
<proteinExistence type="predicted"/>
<evidence type="ECO:0000313" key="1">
    <source>
        <dbReference type="EMBL" id="QBK85019.1"/>
    </source>
</evidence>
<reference evidence="1" key="1">
    <citation type="journal article" date="2019" name="MBio">
        <title>Virus Genomes from Deep Sea Sediments Expand the Ocean Megavirome and Support Independent Origins of Viral Gigantism.</title>
        <authorList>
            <person name="Backstrom D."/>
            <person name="Yutin N."/>
            <person name="Jorgensen S.L."/>
            <person name="Dharamshi J."/>
            <person name="Homa F."/>
            <person name="Zaremba-Niedwiedzka K."/>
            <person name="Spang A."/>
            <person name="Wolf Y.I."/>
            <person name="Koonin E.V."/>
            <person name="Ettema T.J."/>
        </authorList>
    </citation>
    <scope>NUCLEOTIDE SEQUENCE</scope>
</reference>
<protein>
    <submittedName>
        <fullName evidence="1">Uncharacterized protein</fullName>
    </submittedName>
</protein>
<name>A0A481YPI3_9VIRU</name>
<accession>A0A481YPI3</accession>
<gene>
    <name evidence="1" type="ORF">LCDPAC02_02180</name>
</gene>
<dbReference type="EMBL" id="MK500301">
    <property type="protein sequence ID" value="QBK85019.1"/>
    <property type="molecule type" value="Genomic_DNA"/>
</dbReference>